<feature type="domain" description="BIG2" evidence="1">
    <location>
        <begin position="1953"/>
        <end position="2038"/>
    </location>
</feature>
<feature type="domain" description="BIG2" evidence="1">
    <location>
        <begin position="153"/>
        <end position="238"/>
    </location>
</feature>
<feature type="domain" description="BIG2" evidence="1">
    <location>
        <begin position="423"/>
        <end position="508"/>
    </location>
</feature>
<dbReference type="FunFam" id="2.60.40.1080:FF:000001">
    <property type="entry name" value="Bacterial Ig-like domain, group 2"/>
    <property type="match status" value="37"/>
</dbReference>
<feature type="domain" description="BIG2" evidence="1">
    <location>
        <begin position="1053"/>
        <end position="1138"/>
    </location>
</feature>
<feature type="domain" description="BIG2" evidence="1">
    <location>
        <begin position="2943"/>
        <end position="3028"/>
    </location>
</feature>
<feature type="domain" description="BIG2" evidence="1">
    <location>
        <begin position="1503"/>
        <end position="1588"/>
    </location>
</feature>
<dbReference type="SUPFAM" id="SSF50939">
    <property type="entry name" value="Sialidases"/>
    <property type="match status" value="1"/>
</dbReference>
<feature type="domain" description="BIG2" evidence="1">
    <location>
        <begin position="1323"/>
        <end position="1408"/>
    </location>
</feature>
<feature type="domain" description="BIG2" evidence="1">
    <location>
        <begin position="783"/>
        <end position="868"/>
    </location>
</feature>
<feature type="domain" description="BIG2" evidence="1">
    <location>
        <begin position="2853"/>
        <end position="2938"/>
    </location>
</feature>
<feature type="domain" description="BIG2" evidence="1">
    <location>
        <begin position="1233"/>
        <end position="1318"/>
    </location>
</feature>
<feature type="domain" description="BIG2" evidence="1">
    <location>
        <begin position="2133"/>
        <end position="2218"/>
    </location>
</feature>
<feature type="domain" description="BIG2" evidence="1">
    <location>
        <begin position="2673"/>
        <end position="2758"/>
    </location>
</feature>
<feature type="domain" description="BIG2" evidence="1">
    <location>
        <begin position="873"/>
        <end position="958"/>
    </location>
</feature>
<dbReference type="Gene3D" id="2.60.40.1080">
    <property type="match status" value="37"/>
</dbReference>
<feature type="domain" description="BIG2" evidence="1">
    <location>
        <begin position="1863"/>
        <end position="1948"/>
    </location>
</feature>
<evidence type="ECO:0000313" key="2">
    <source>
        <dbReference type="EMBL" id="STX44275.1"/>
    </source>
</evidence>
<dbReference type="InterPro" id="IPR008964">
    <property type="entry name" value="Invasin/intimin_cell_adhesion"/>
</dbReference>
<gene>
    <name evidence="2" type="ORF">NCTC12388_01439</name>
</gene>
<dbReference type="CDD" id="cd15482">
    <property type="entry name" value="Sialidase_non-viral"/>
    <property type="match status" value="2"/>
</dbReference>
<feature type="domain" description="BIG2" evidence="1">
    <location>
        <begin position="1773"/>
        <end position="1858"/>
    </location>
</feature>
<dbReference type="Pfam" id="PF02368">
    <property type="entry name" value="Big_2"/>
    <property type="match status" value="37"/>
</dbReference>
<dbReference type="InterPro" id="IPR036278">
    <property type="entry name" value="Sialidase_sf"/>
</dbReference>
<feature type="domain" description="BIG2" evidence="1">
    <location>
        <begin position="3033"/>
        <end position="3118"/>
    </location>
</feature>
<evidence type="ECO:0000313" key="3">
    <source>
        <dbReference type="Proteomes" id="UP000254476"/>
    </source>
</evidence>
<sequence>MLRKDTNMKRINLLIQLLIGVFAFSFMTLAQAGGPLWTFTQVAGYPPSVTVSKTGSATVKYTVTNQSKKAHTLVMKPLAGVSQTEPCKLAPKGSALSSCTLTLSITGSALPPLGISEGPFLCQANRNGTPNPNLCYQPSSTNVLNISVVAQPSLVSIAITPTNPSIAKGTTQKFTAIGTYSDSSTKDLTSSVTWSSSNTEIATISNQSGSQGLAIGKAVGATTIKAELDSVSGSTSLTVTNATLVSIAITPPNPQIAKGTTQQFIAIGTYSDFSTQNLTDTVTWSSSNNAIATISNTLGSKGLATGEAPGTTTITAALSGVTGTTSLTVTNATLVSIAIVPQNRQIANGTSQRFIAIGTFSDSTTHNITSLVTWSSSDSSVATISNTLGTKGRATGKSAGTTTISATLSGVTGTASLTVTNATLVSIAVTPVNSQIAKGLTQQFTAIGTYSDDSTQDITNAVTWTSSNTAIATISNAPESNGLATGEASGTTTITATLGSVANSTSLAVTNATLVSIAVTPDNSQIAKGTTQQFTAIGTYSDSSTYNITSAVTWVSSNTATATISNAPGSNGLATGGASGTTTITAILGFVAGTASLEVTDATLVSIAVTPVNSQIAKGLTQQFTAIGTYSDASTQDLTSSVSWSSSSIATATISNVSGSNGLAIGESAGTTTITATLGSVSGTASLAVTNATLVSITVSPTNPSIAKGTTQQFTAMGTYSDSSTYNITSAVTWISSNTATATISNASESNGLATGEASGSTTITAVLGSVSGATSLAVTNATLVSIAVTPVNSQIAKGLTQQFTAIGTFSDASTQDLTSSVSWSSSSIATATISNASGSNGLATGESAGTATITATLGSVSGTASLAVTNATLVSITVSPTNPSIAKGTTQQFTAMGTYSDSSTHNITSAVTWISSNTATATISNASESNGLATGEASGSTTITAVLGSVSGATSLAVTDATLVSIAVTPANPQIAKGTTQQFTAIGTFSDASTQDLTSSVSWSSSSIATATISNTSGSNGLATGEASGTTTITAALSGVTGSTSLAVTNATLVSITVSPTNPSIAKGTTQQFTAMGTYSDSSTQNITSLVTWSSSNTATATISNASESNGLATGEASGSTTITAALGGISGTTSLAVTNATLVSIVVTPVNSQIAKGLTQQFTAIGTFSDASTQDLTSSVSWSSSSIATATISNVSGSNGLATGESAGTATITATLGSVSGTASLAVTNATLVSIAVSPTNPSIAKGTTQQFTAMGTYSDSSTYNITSAVTWTSSNTATATISNALESNGLATGEASGSTTITAVLGSVSGATSLAVTNATLISIAVTPANPQIAKGTTQQFTAIGTFSDASTQDLTSSVSWSSSSIATATISNASGSNGLATGESAGTTTITATLGSVSGTASLAVTNATLVSIAVSPTNPSIAKGTTQQFTAIGTYSDSSTHNITSAVTWISSNTATATISNASESNGLATGEASGSTTITAVLGSVSGSTSLAVTNATLVSIAVTPVNSQIAKGLTQQFTAIGTFSDASTQDLTSSVSWSSSSIATATISNASGSNGLATGESAGTTTITATLGSVSGTASLAVTNATLVSIAVSPTNPSIAKGTTQQFTAIGTYSDSSTHNITSAVTWISSNTATATISNASESNGLATGEASGSTTITAVLGSASGATSLAVTNATLVSIEVTPANSQIAKGTTQQFTAIGTFSDASTQDLTSSVSWSSSSIATATISNVSGSNGFATGVASGTTTITAALSGVTGSTSLAVTNATLVSIAVSPTNPSIAKGTTQQFTAMGTYSDSSTQNITSLVTWSSSNTATATISNATGSNGLATGESAGATTITAALDGVLGTTDISVTSATLVSIEVTPANSQIAKGTTQQFTAIGTFSDASTQDLTSSVSWSSSSIATATISNVSGSNGFATGVASGTTTITAALSGVTGSTSLAVTNATLVSIAVSPTNPSIAKGTTQQFTAMGTYSDSSTQNITSLVTWSSSNTATATISNAPGSNGLATGNAASTTTITATLEGVLGTTSLSVTDATLVSIAVTPISSQIAKGLTQQFTAIGTFSDASTQDLTSSVTWSSSSITTATISNVLGSNGLATGEASGTTTITATLGSVSGTASLAVTNATLVSIAVTPTNPSIAKGTTQQFTAMGTYSDSSTHNITSAVTWTSSSTATATISNAPESNGLATGESFGTTTITATLGGISGTASLAVTNATLVSIAVTPISSQIAKGITQQFTAIGTYSDSSIQDLTSSVTWSSSSIATATISNESGSNGLATGVSSGTTTIAATLDSVSGTASLAVTNATLVSIAVTPTDPSIAKGTTQQFTAIGTFSDSSTHDLTSSVTWSSSNTAIATISNTSGSNGIATGVASGTTTITATLSSVSGTSNLAVTNATLVSIAITPPNSQIAKGLTQQFTATGTYSDSSTQDLTSSVTWSSSITNIATISNAPQTNGLATGNSPGTTTITASLGSVSTTTSLTVTNATLVSIAVTPTNPSIAEGTTQQLTAMGTFSDSNVYNVTSSVIWSSSDTTIATVSNAPESNGQATGLSSGTATITATLGSVSGTTNLAVTNATLVSIAVTPTNQQIAKGTTQQFTAIGTYSDASTQDLTDTVTWSSSSIATATISNATGSNGLATGVSSGTTTVTAALGSVSGTASLAVTNATLVSIAVTPTNSSIAEGTSQQFTAIGTYSDSSTQNLTSSVTWASSNTATATISNAAGSNGLANGESAGATTITATLDSVSGTASLTVTNATLVSIAITPVNASIATGLTQQFTAVGTYSDSSTQDLTNSVIWSSSNTGSATISNAPGSNGRATGVSSGSTTITATLDSVSGAASLVVTNATLVSIAVTPTNPSIAKGTTQQFTAIGTFSDSSTHDLTSSVIWTSSNTAIATISNASGSNGLAAGASSGSTIITATLGSVSDTANLEVTNATLVSIAVTPPNPQIADGFTQQFTAIGTYSDSSTQDLTSTVTWSSSSTAIATVSNASGSNGQATGVSSGTATITAVLGSVSGTANLAVTNATLVSIAVTPTNPSIAKGTTQQFTATGTFSDSSTLNLTSSVTWSSSNTSTATISNAAGSNGIATGVASGTTAITAALGSVSGTTNLAVTNATLVSIEITPPNPQIAKGSTQQFTATGTYSDSSTQNLTSSVTWTSSDTAIATISNVSGSNGQATGASSGTTTITATSGSVSGSASLAVTNATLVSITVSPTNPSIAKGTTQQFTATGTYSDSSTQNLSSSVTWSSSSTAIATISNAAGSNGLATGVSSGSSVITATLGSVSGTGSITVTDATLVLITVTPSNPQIAAGLTQQFTATGTYSDFSTQILTTSVTWTSSSTATATISNASGSKGLATGASSGTTAITATLGSVSGTANLAVTNATLVSIAVMPADAQIAQGSTQQFIATGTFTDSSTLDITSSVTWSSSDTVTATISNASGSKGLATGESSGITTITATAGGSISGTTSLTVSSRISIAVGYYHDTSSVTRPLLAQSQDLGDNWIYPESITAPIFTPNNTYPYASDGLLQSANCSGALCIAGGIYIDSSGNSRPLLAQSSDLGSTWQFPESITAPVFEPNNTYPYSFLGSFIGTSCFGTSCIAAGSYTDINFINRPLLAQSQDSGVTWTYPESITAPDFKPNNTYPFNNNGSFANTSCNNNTCIAVGHYYSDASTRRALLAQSQNSGVTWTYPSSVTAPVFTPNTYPYSADGIFYSVSCTSTNSGSNYCVAVGLYSDASAVSRPLLAVSQDSGVTWTFPGSITAPFFTPSNTYPFQGDGVLFGVSCDGSICVAVGRYTDTNNIKRPLLAQSTDAGVTWTYPTSVTAPVFTPSNTYPFGNPTGSQITFLTSASCHGSICIAVGSYTDSNTIIRPLLVQSTNSGATWTYPESITAPSFPSAYAFSNFGSLIRARCDGNICIAAGIYTTGDPTRRPLLAQSTDSGVTWTYPESIPVPVFTPTNTYPFAEQGTLSGAGSNNSWAPESLSFLLD</sequence>
<protein>
    <submittedName>
        <fullName evidence="2">Protein with a bacterial immunoglobulin-like domain</fullName>
    </submittedName>
</protein>
<feature type="domain" description="BIG2" evidence="1">
    <location>
        <begin position="2763"/>
        <end position="2848"/>
    </location>
</feature>
<dbReference type="SUPFAM" id="SSF49373">
    <property type="entry name" value="Invasin/intimin cell-adhesion fragments"/>
    <property type="match status" value="9"/>
</dbReference>
<feature type="domain" description="BIG2" evidence="1">
    <location>
        <begin position="3393"/>
        <end position="3476"/>
    </location>
</feature>
<feature type="domain" description="BIG2" evidence="1">
    <location>
        <begin position="2313"/>
        <end position="2398"/>
    </location>
</feature>
<feature type="domain" description="BIG2" evidence="1">
    <location>
        <begin position="3123"/>
        <end position="3208"/>
    </location>
</feature>
<dbReference type="Proteomes" id="UP000254476">
    <property type="component" value="Unassembled WGS sequence"/>
</dbReference>
<feature type="domain" description="BIG2" evidence="1">
    <location>
        <begin position="1143"/>
        <end position="1228"/>
    </location>
</feature>
<feature type="domain" description="BIG2" evidence="1">
    <location>
        <begin position="1593"/>
        <end position="1678"/>
    </location>
</feature>
<feature type="domain" description="BIG2" evidence="1">
    <location>
        <begin position="2043"/>
        <end position="2128"/>
    </location>
</feature>
<feature type="domain" description="BIG2" evidence="1">
    <location>
        <begin position="603"/>
        <end position="688"/>
    </location>
</feature>
<feature type="domain" description="BIG2" evidence="1">
    <location>
        <begin position="513"/>
        <end position="598"/>
    </location>
</feature>
<feature type="domain" description="BIG2" evidence="1">
    <location>
        <begin position="2403"/>
        <end position="2488"/>
    </location>
</feature>
<organism evidence="2 3">
    <name type="scientific">Legionella gratiana</name>
    <dbReference type="NCBI Taxonomy" id="45066"/>
    <lineage>
        <taxon>Bacteria</taxon>
        <taxon>Pseudomonadati</taxon>
        <taxon>Pseudomonadota</taxon>
        <taxon>Gammaproteobacteria</taxon>
        <taxon>Legionellales</taxon>
        <taxon>Legionellaceae</taxon>
        <taxon>Legionella</taxon>
    </lineage>
</organism>
<feature type="domain" description="BIG2" evidence="1">
    <location>
        <begin position="333"/>
        <end position="418"/>
    </location>
</feature>
<dbReference type="SMART" id="SM00635">
    <property type="entry name" value="BID_2"/>
    <property type="match status" value="37"/>
</dbReference>
<feature type="domain" description="BIG2" evidence="1">
    <location>
        <begin position="963"/>
        <end position="1048"/>
    </location>
</feature>
<feature type="domain" description="BIG2" evidence="1">
    <location>
        <begin position="693"/>
        <end position="778"/>
    </location>
</feature>
<feature type="domain" description="BIG2" evidence="1">
    <location>
        <begin position="3303"/>
        <end position="3388"/>
    </location>
</feature>
<evidence type="ECO:0000259" key="1">
    <source>
        <dbReference type="SMART" id="SM00635"/>
    </source>
</evidence>
<dbReference type="Gene3D" id="2.120.10.10">
    <property type="match status" value="1"/>
</dbReference>
<dbReference type="EMBL" id="UGOB01000001">
    <property type="protein sequence ID" value="STX44275.1"/>
    <property type="molecule type" value="Genomic_DNA"/>
</dbReference>
<feature type="domain" description="BIG2" evidence="1">
    <location>
        <begin position="3213"/>
        <end position="3298"/>
    </location>
</feature>
<feature type="domain" description="BIG2" evidence="1">
    <location>
        <begin position="2493"/>
        <end position="2578"/>
    </location>
</feature>
<dbReference type="InterPro" id="IPR003343">
    <property type="entry name" value="Big_2"/>
</dbReference>
<proteinExistence type="predicted"/>
<name>A0A378J9J7_9GAMM</name>
<accession>A0A378J9J7</accession>
<feature type="domain" description="BIG2" evidence="1">
    <location>
        <begin position="2583"/>
        <end position="2668"/>
    </location>
</feature>
<feature type="domain" description="BIG2" evidence="1">
    <location>
        <begin position="243"/>
        <end position="328"/>
    </location>
</feature>
<feature type="domain" description="BIG2" evidence="1">
    <location>
        <begin position="1683"/>
        <end position="1768"/>
    </location>
</feature>
<feature type="domain" description="BIG2" evidence="1">
    <location>
        <begin position="1413"/>
        <end position="1498"/>
    </location>
</feature>
<reference evidence="2 3" key="1">
    <citation type="submission" date="2018-06" db="EMBL/GenBank/DDBJ databases">
        <authorList>
            <consortium name="Pathogen Informatics"/>
            <person name="Doyle S."/>
        </authorList>
    </citation>
    <scope>NUCLEOTIDE SEQUENCE [LARGE SCALE GENOMIC DNA]</scope>
    <source>
        <strain evidence="2 3">NCTC12388</strain>
    </source>
</reference>
<dbReference type="SUPFAM" id="SSF110296">
    <property type="entry name" value="Oligoxyloglucan reducing end-specific cellobiohydrolase"/>
    <property type="match status" value="1"/>
</dbReference>
<dbReference type="STRING" id="45066.Lgra_2167"/>
<feature type="domain" description="BIG2" evidence="1">
    <location>
        <begin position="2223"/>
        <end position="2308"/>
    </location>
</feature>